<organism evidence="12">
    <name type="scientific">Neospora caninum (strain Liverpool)</name>
    <dbReference type="NCBI Taxonomy" id="572307"/>
    <lineage>
        <taxon>Eukaryota</taxon>
        <taxon>Sar</taxon>
        <taxon>Alveolata</taxon>
        <taxon>Apicomplexa</taxon>
        <taxon>Conoidasida</taxon>
        <taxon>Coccidia</taxon>
        <taxon>Eucoccidiorida</taxon>
        <taxon>Eimeriorina</taxon>
        <taxon>Sarcocystidae</taxon>
        <taxon>Neospora</taxon>
    </lineage>
</organism>
<feature type="region of interest" description="Disordered" evidence="10">
    <location>
        <begin position="1"/>
        <end position="295"/>
    </location>
</feature>
<feature type="compositionally biased region" description="Polar residues" evidence="10">
    <location>
        <begin position="252"/>
        <end position="265"/>
    </location>
</feature>
<feature type="compositionally biased region" description="Polar residues" evidence="10">
    <location>
        <begin position="208"/>
        <end position="218"/>
    </location>
</feature>
<keyword evidence="3" id="KW-0653">Protein transport</keyword>
<evidence type="ECO:0000256" key="8">
    <source>
        <dbReference type="ARBA" id="ARBA00029691"/>
    </source>
</evidence>
<dbReference type="EMBL" id="LN714487">
    <property type="protein sequence ID" value="CEL70736.1"/>
    <property type="molecule type" value="Genomic_DNA"/>
</dbReference>
<feature type="compositionally biased region" description="Basic and acidic residues" evidence="10">
    <location>
        <begin position="1244"/>
        <end position="1302"/>
    </location>
</feature>
<dbReference type="Gene3D" id="1.10.10.10">
    <property type="entry name" value="Winged helix-like DNA-binding domain superfamily/Winged helix DNA-binding domain"/>
    <property type="match status" value="1"/>
</dbReference>
<dbReference type="GO" id="GO:0005778">
    <property type="term" value="C:peroxisomal membrane"/>
    <property type="evidence" value="ECO:0007669"/>
    <property type="project" value="UniProtKB-SubCell"/>
</dbReference>
<feature type="compositionally biased region" description="Low complexity" evidence="10">
    <location>
        <begin position="45"/>
        <end position="90"/>
    </location>
</feature>
<feature type="compositionally biased region" description="Basic and acidic residues" evidence="10">
    <location>
        <begin position="1312"/>
        <end position="1336"/>
    </location>
</feature>
<evidence type="ECO:0000256" key="2">
    <source>
        <dbReference type="ARBA" id="ARBA00022448"/>
    </source>
</evidence>
<dbReference type="InterPro" id="IPR025655">
    <property type="entry name" value="PEX14"/>
</dbReference>
<feature type="compositionally biased region" description="Low complexity" evidence="10">
    <location>
        <begin position="23"/>
        <end position="33"/>
    </location>
</feature>
<keyword evidence="4" id="KW-0811">Translocation</keyword>
<feature type="compositionally biased region" description="Basic and acidic residues" evidence="10">
    <location>
        <begin position="690"/>
        <end position="716"/>
    </location>
</feature>
<proteinExistence type="inferred from homology"/>
<comment type="subcellular location">
    <subcellularLocation>
        <location evidence="9">Peroxisome membrane</location>
    </subcellularLocation>
</comment>
<feature type="region of interest" description="Disordered" evidence="10">
    <location>
        <begin position="937"/>
        <end position="977"/>
    </location>
</feature>
<comment type="similarity">
    <text evidence="1">Belongs to the peroxin-14 family.</text>
</comment>
<feature type="compositionally biased region" description="Acidic residues" evidence="10">
    <location>
        <begin position="558"/>
        <end position="614"/>
    </location>
</feature>
<evidence type="ECO:0000256" key="9">
    <source>
        <dbReference type="ARBA" id="ARBA00046271"/>
    </source>
</evidence>
<feature type="region of interest" description="Disordered" evidence="10">
    <location>
        <begin position="770"/>
        <end position="824"/>
    </location>
</feature>
<keyword evidence="2" id="KW-0813">Transport</keyword>
<feature type="region of interest" description="Disordered" evidence="10">
    <location>
        <begin position="838"/>
        <end position="925"/>
    </location>
</feature>
<evidence type="ECO:0000256" key="1">
    <source>
        <dbReference type="ARBA" id="ARBA00005443"/>
    </source>
</evidence>
<dbReference type="InterPro" id="IPR036339">
    <property type="entry name" value="PUB-like_dom_sf"/>
</dbReference>
<feature type="compositionally biased region" description="Basic and acidic residues" evidence="10">
    <location>
        <begin position="1190"/>
        <end position="1236"/>
    </location>
</feature>
<feature type="domain" description="Peroxisome membrane anchor protein Pex14p N-terminal" evidence="11">
    <location>
        <begin position="295"/>
        <end position="339"/>
    </location>
</feature>
<dbReference type="CDD" id="cd09212">
    <property type="entry name" value="PUB"/>
    <property type="match status" value="1"/>
</dbReference>
<dbReference type="SUPFAM" id="SSF143503">
    <property type="entry name" value="PUG domain-like"/>
    <property type="match status" value="1"/>
</dbReference>
<keyword evidence="6" id="KW-0576">Peroxisome</keyword>
<dbReference type="Gene3D" id="1.20.58.2190">
    <property type="match status" value="1"/>
</dbReference>
<accession>A0A0F7UNX7</accession>
<evidence type="ECO:0000256" key="3">
    <source>
        <dbReference type="ARBA" id="ARBA00022927"/>
    </source>
</evidence>
<feature type="compositionally biased region" description="Pro residues" evidence="10">
    <location>
        <begin position="174"/>
        <end position="183"/>
    </location>
</feature>
<feature type="compositionally biased region" description="Basic and acidic residues" evidence="10">
    <location>
        <begin position="633"/>
        <end position="642"/>
    </location>
</feature>
<evidence type="ECO:0000256" key="10">
    <source>
        <dbReference type="SAM" id="MobiDB-lite"/>
    </source>
</evidence>
<dbReference type="InterPro" id="IPR036388">
    <property type="entry name" value="WH-like_DNA-bd_sf"/>
</dbReference>
<gene>
    <name evidence="12" type="ORF">BN1204_064160</name>
</gene>
<feature type="compositionally biased region" description="Polar residues" evidence="10">
    <location>
        <begin position="646"/>
        <end position="660"/>
    </location>
</feature>
<dbReference type="InterPro" id="IPR006785">
    <property type="entry name" value="Pex14_N"/>
</dbReference>
<reference evidence="12" key="1">
    <citation type="journal article" date="2015" name="PLoS ONE">
        <title>Comprehensive Evaluation of Toxoplasma gondii VEG and Neospora caninum LIV Genomes with Tachyzoite Stage Transcriptome and Proteome Defines Novel Transcript Features.</title>
        <authorList>
            <person name="Ramaprasad A."/>
            <person name="Mourier T."/>
            <person name="Naeem R."/>
            <person name="Malas T.B."/>
            <person name="Moussa E."/>
            <person name="Panigrahi A."/>
            <person name="Vermont S.J."/>
            <person name="Otto T.D."/>
            <person name="Wastling J."/>
            <person name="Pain A."/>
        </authorList>
    </citation>
    <scope>NUCLEOTIDE SEQUENCE</scope>
    <source>
        <strain evidence="12">Liverpool</strain>
    </source>
</reference>
<dbReference type="Pfam" id="PF04695">
    <property type="entry name" value="Pex14_N"/>
    <property type="match status" value="1"/>
</dbReference>
<dbReference type="GO" id="GO:0016560">
    <property type="term" value="P:protein import into peroxisome matrix, docking"/>
    <property type="evidence" value="ECO:0007669"/>
    <property type="project" value="InterPro"/>
</dbReference>
<evidence type="ECO:0000313" key="12">
    <source>
        <dbReference type="EMBL" id="CEL70736.1"/>
    </source>
</evidence>
<sequence length="1336" mass="141980">MDRAELATAQASVEAASVATSGLPSPTSLADSSSPPPSSLPALPPASVSPHPRPSSSSTSSLSSSSSSPSSSTCSAPSSSSGHLASSSAAPIPVTSPPPFSVGSTSPPGAKRGLSSSLLPSSTPSTASFASSVSMPASSAPSLYPPGSFGVPAAPTVSIYVNPSLPSHAQTPFAPVPCLPQPTRPSSGLAGNRSGGLNENPAGRGEQEGNNPPQSAATANAHRERKTAEPPPAETGREIEISNANGGRASSAHLSNFPSTASSGFPSAGSTAQAAFAAERQREQEANYLNSQRDDEKRINSAVSFLQQPAVASAPDASKRTFLLQKGLSQFEIDESFRRARLLSASLPPHHFASSFDAHAQLSPPGGQPVGSLSEAPLQAHKGDALPSSHSALPYPFATTASAPWATWPETDRAPARGEVQQGTSSEGREGEGRDGSGASRFLYFSSLVLVAAGAAALTRFFSNFEWTDNGVYLLTYFGIVRCIDIFTGTEKCGAHFLELAPDPSFNLPSLTCFSFGFLTSSLQRNSPFALSFGQSLFSPALPEASRSSGPCRKNQTEEEEEEEEEEDEEEEEEEKEEEEEEEEEEEGEDGEEEEEEGEAEQEEEENDDDEADVFPEKPRRLFWGARGTSGRLADRQKEARGVSRPQDSPSHRPSGSSAHIPSLSAARLGQDGGATGIKRGEKGKRRKGILREADSEDPTRAPHTREAVGRKRIERSNPLACFQETSDPAHVALSGDQRDAALLALFRRQTATLGRLERLLQTVSALLGKRSGPASPVDKELFTFISPPEGSSQSPSSRASSPSRSPEFLPAEEGGGASLLQPPHGRVASSFVFSAPFSPNSSTPWQPAPATKPPLALGREEGRAGVTDEAGARAWWRRMSEEKAPRSEADVKKDSARSEETWKNEKPPAHAESEEGRNDLCTPLERPTRNQEIESAQALGFEDSNENASGWEERTPDARRSHAGATQREDAISASTSSSAGALLHRVAERKVLGEAFERLAYALPTDLPEKQKSLGTLVLMLSNLESAPTEEVRARYSRINTRSPRFEERFKGMLAEVSAFLEAVGFCPQGTILAYPATADIASVVEAKSLALAYLRTLETMAQKPEQACSPSASSSSFSSFSVSPTPLAAAAPPSLPASHAPTAASVPGACFSFSSSCSPFSSSSFSSSSLLSSFSASSPLEASTHASAEECCRGQRARDEEMNKPTQNSKKDTKSGGEENGMQRKGEEKKASEAEPEAEETDTKTDETSGENPRKEGTRLEGETREAADPDEEHTRKDRSHTENRQAREGPTDERREENAQGEADATMESDRNVEMEKEGDCVPRANDSKAET</sequence>
<feature type="region of interest" description="Disordered" evidence="10">
    <location>
        <begin position="1183"/>
        <end position="1336"/>
    </location>
</feature>
<dbReference type="GO" id="GO:1990429">
    <property type="term" value="C:peroxisomal importomer complex"/>
    <property type="evidence" value="ECO:0007669"/>
    <property type="project" value="TreeGrafter"/>
</dbReference>
<feature type="region of interest" description="Disordered" evidence="10">
    <location>
        <begin position="540"/>
        <end position="717"/>
    </location>
</feature>
<feature type="compositionally biased region" description="Polar residues" evidence="10">
    <location>
        <begin position="159"/>
        <end position="170"/>
    </location>
</feature>
<evidence type="ECO:0000256" key="5">
    <source>
        <dbReference type="ARBA" id="ARBA00023136"/>
    </source>
</evidence>
<evidence type="ECO:0000256" key="6">
    <source>
        <dbReference type="ARBA" id="ARBA00023140"/>
    </source>
</evidence>
<name>A0A0F7UNX7_NEOCL</name>
<feature type="compositionally biased region" description="Low complexity" evidence="10">
    <location>
        <begin position="268"/>
        <end position="278"/>
    </location>
</feature>
<dbReference type="GO" id="GO:0005102">
    <property type="term" value="F:signaling receptor binding"/>
    <property type="evidence" value="ECO:0007669"/>
    <property type="project" value="TreeGrafter"/>
</dbReference>
<feature type="compositionally biased region" description="Low complexity" evidence="10">
    <location>
        <begin position="115"/>
        <end position="142"/>
    </location>
</feature>
<evidence type="ECO:0000256" key="4">
    <source>
        <dbReference type="ARBA" id="ARBA00023010"/>
    </source>
</evidence>
<evidence type="ECO:0000256" key="7">
    <source>
        <dbReference type="ARBA" id="ARBA00029502"/>
    </source>
</evidence>
<feature type="compositionally biased region" description="Low complexity" evidence="10">
    <location>
        <begin position="787"/>
        <end position="807"/>
    </location>
</feature>
<dbReference type="PANTHER" id="PTHR23058:SF0">
    <property type="entry name" value="PEROXISOMAL MEMBRANE PROTEIN PEX14"/>
    <property type="match status" value="1"/>
</dbReference>
<feature type="region of interest" description="Disordered" evidence="10">
    <location>
        <begin position="413"/>
        <end position="436"/>
    </location>
</feature>
<keyword evidence="5" id="KW-0472">Membrane</keyword>
<feature type="compositionally biased region" description="Pro residues" evidence="10">
    <location>
        <begin position="34"/>
        <end position="44"/>
    </location>
</feature>
<feature type="compositionally biased region" description="Basic and acidic residues" evidence="10">
    <location>
        <begin position="879"/>
        <end position="919"/>
    </location>
</feature>
<dbReference type="PANTHER" id="PTHR23058">
    <property type="entry name" value="PEROXISOMAL MEMBRANE PROTEIN PEX14"/>
    <property type="match status" value="1"/>
</dbReference>
<feature type="compositionally biased region" description="Basic and acidic residues" evidence="10">
    <location>
        <begin position="952"/>
        <end position="961"/>
    </location>
</feature>
<protein>
    <recommendedName>
        <fullName evidence="7">Peroxisomal membrane protein PEX14</fullName>
    </recommendedName>
    <alternativeName>
        <fullName evidence="8">Peroxin-14</fullName>
    </alternativeName>
</protein>
<evidence type="ECO:0000259" key="11">
    <source>
        <dbReference type="Pfam" id="PF04695"/>
    </source>
</evidence>